<dbReference type="AlphaFoldDB" id="A0A8H7AI79"/>
<keyword evidence="2" id="KW-1185">Reference proteome</keyword>
<organism evidence="1 2">
    <name type="scientific">Endocarpon pusillum</name>
    <dbReference type="NCBI Taxonomy" id="364733"/>
    <lineage>
        <taxon>Eukaryota</taxon>
        <taxon>Fungi</taxon>
        <taxon>Dikarya</taxon>
        <taxon>Ascomycota</taxon>
        <taxon>Pezizomycotina</taxon>
        <taxon>Eurotiomycetes</taxon>
        <taxon>Chaetothyriomycetidae</taxon>
        <taxon>Verrucariales</taxon>
        <taxon>Verrucariaceae</taxon>
        <taxon>Endocarpon</taxon>
    </lineage>
</organism>
<dbReference type="Proteomes" id="UP000606974">
    <property type="component" value="Unassembled WGS sequence"/>
</dbReference>
<sequence length="96" mass="10593">MRYRVVLGGPVQSLIVLAERRNWLNYPKSLGPLAQIQYLIATRPAGKDWLADTIVSRYAMLEIVFRAYEASQLNAAVGETSSVLSAIKGLRSGRSV</sequence>
<comment type="caution">
    <text evidence="1">The sequence shown here is derived from an EMBL/GenBank/DDBJ whole genome shotgun (WGS) entry which is preliminary data.</text>
</comment>
<accession>A0A8H7AI79</accession>
<evidence type="ECO:0000313" key="1">
    <source>
        <dbReference type="EMBL" id="KAF7505625.1"/>
    </source>
</evidence>
<name>A0A8H7AI79_9EURO</name>
<proteinExistence type="predicted"/>
<dbReference type="EMBL" id="JAACFV010000104">
    <property type="protein sequence ID" value="KAF7505625.1"/>
    <property type="molecule type" value="Genomic_DNA"/>
</dbReference>
<evidence type="ECO:0000313" key="2">
    <source>
        <dbReference type="Proteomes" id="UP000606974"/>
    </source>
</evidence>
<reference evidence="1" key="1">
    <citation type="submission" date="2020-02" db="EMBL/GenBank/DDBJ databases">
        <authorList>
            <person name="Palmer J.M."/>
        </authorList>
    </citation>
    <scope>NUCLEOTIDE SEQUENCE</scope>
    <source>
        <strain evidence="1">EPUS1.4</strain>
        <tissue evidence="1">Thallus</tissue>
    </source>
</reference>
<gene>
    <name evidence="1" type="ORF">GJ744_000560</name>
</gene>
<protein>
    <submittedName>
        <fullName evidence="1">Uncharacterized protein</fullName>
    </submittedName>
</protein>